<feature type="transmembrane region" description="Helical" evidence="6">
    <location>
        <begin position="119"/>
        <end position="144"/>
    </location>
</feature>
<keyword evidence="5 6" id="KW-0472">Membrane</keyword>
<keyword evidence="2" id="KW-1003">Cell membrane</keyword>
<dbReference type="OrthoDB" id="4859440at2"/>
<dbReference type="EMBL" id="VENP01000049">
    <property type="protein sequence ID" value="TNU73376.1"/>
    <property type="molecule type" value="Genomic_DNA"/>
</dbReference>
<dbReference type="AlphaFoldDB" id="A0A5C5BBW7"/>
<dbReference type="Pfam" id="PF02687">
    <property type="entry name" value="FtsX"/>
    <property type="match status" value="1"/>
</dbReference>
<evidence type="ECO:0000313" key="8">
    <source>
        <dbReference type="EMBL" id="TNU73376.1"/>
    </source>
</evidence>
<organism evidence="8 9">
    <name type="scientific">Miniimonas arenae</name>
    <dbReference type="NCBI Taxonomy" id="676201"/>
    <lineage>
        <taxon>Bacteria</taxon>
        <taxon>Bacillati</taxon>
        <taxon>Actinomycetota</taxon>
        <taxon>Actinomycetes</taxon>
        <taxon>Micrococcales</taxon>
        <taxon>Beutenbergiaceae</taxon>
        <taxon>Miniimonas</taxon>
    </lineage>
</organism>
<keyword evidence="9" id="KW-1185">Reference proteome</keyword>
<comment type="subcellular location">
    <subcellularLocation>
        <location evidence="1">Cell membrane</location>
        <topology evidence="1">Multi-pass membrane protein</topology>
    </subcellularLocation>
</comment>
<evidence type="ECO:0000256" key="6">
    <source>
        <dbReference type="SAM" id="Phobius"/>
    </source>
</evidence>
<evidence type="ECO:0000256" key="4">
    <source>
        <dbReference type="ARBA" id="ARBA00022989"/>
    </source>
</evidence>
<feature type="transmembrane region" description="Helical" evidence="6">
    <location>
        <begin position="40"/>
        <end position="59"/>
    </location>
</feature>
<evidence type="ECO:0000256" key="1">
    <source>
        <dbReference type="ARBA" id="ARBA00004651"/>
    </source>
</evidence>
<evidence type="ECO:0000259" key="7">
    <source>
        <dbReference type="Pfam" id="PF02687"/>
    </source>
</evidence>
<comment type="caution">
    <text evidence="8">The sequence shown here is derived from an EMBL/GenBank/DDBJ whole genome shotgun (WGS) entry which is preliminary data.</text>
</comment>
<gene>
    <name evidence="8" type="ORF">FH969_11750</name>
</gene>
<evidence type="ECO:0000256" key="3">
    <source>
        <dbReference type="ARBA" id="ARBA00022692"/>
    </source>
</evidence>
<evidence type="ECO:0000256" key="5">
    <source>
        <dbReference type="ARBA" id="ARBA00023136"/>
    </source>
</evidence>
<sequence length="154" mass="15692">MAVLALVGASDPTVLQVRSPVTVAELRGEIVGDLASFGRGLLLLVLGAGTLLVAVVVLADTLVRRTDIGRRRALGAPRWAVVTIVVGRTTTAAVLGALVGTGVTSFWLQVTGTHVSVEFTSAIAILAVLAATLGALAPAMSAAWQDSVTVLRTP</sequence>
<name>A0A5C5BBW7_9MICO</name>
<keyword evidence="4 6" id="KW-1133">Transmembrane helix</keyword>
<dbReference type="RefSeq" id="WP_139987358.1">
    <property type="nucleotide sequence ID" value="NZ_VENP01000049.1"/>
</dbReference>
<keyword evidence="3 6" id="KW-0812">Transmembrane</keyword>
<dbReference type="GO" id="GO:0005886">
    <property type="term" value="C:plasma membrane"/>
    <property type="evidence" value="ECO:0007669"/>
    <property type="project" value="UniProtKB-SubCell"/>
</dbReference>
<dbReference type="InterPro" id="IPR003838">
    <property type="entry name" value="ABC3_permease_C"/>
</dbReference>
<evidence type="ECO:0000313" key="9">
    <source>
        <dbReference type="Proteomes" id="UP000313849"/>
    </source>
</evidence>
<evidence type="ECO:0000256" key="2">
    <source>
        <dbReference type="ARBA" id="ARBA00022475"/>
    </source>
</evidence>
<reference evidence="8 9" key="1">
    <citation type="submission" date="2019-06" db="EMBL/GenBank/DDBJ databases">
        <title>Draft genome sequence of Miniimonas arenae KCTC 19750T isolated from sea sand.</title>
        <authorList>
            <person name="Park S.-J."/>
        </authorList>
    </citation>
    <scope>NUCLEOTIDE SEQUENCE [LARGE SCALE GENOMIC DNA]</scope>
    <source>
        <strain evidence="8 9">KCTC 19750</strain>
    </source>
</reference>
<protein>
    <recommendedName>
        <fullName evidence="7">ABC3 transporter permease C-terminal domain-containing protein</fullName>
    </recommendedName>
</protein>
<feature type="transmembrane region" description="Helical" evidence="6">
    <location>
        <begin position="79"/>
        <end position="99"/>
    </location>
</feature>
<accession>A0A5C5BBW7</accession>
<dbReference type="Proteomes" id="UP000313849">
    <property type="component" value="Unassembled WGS sequence"/>
</dbReference>
<feature type="domain" description="ABC3 transporter permease C-terminal" evidence="7">
    <location>
        <begin position="41"/>
        <end position="145"/>
    </location>
</feature>
<proteinExistence type="predicted"/>